<dbReference type="InterPro" id="IPR007197">
    <property type="entry name" value="rSAM"/>
</dbReference>
<dbReference type="SFLD" id="SFLDF00274">
    <property type="entry name" value="ribosomal_protein_S12_methylth"/>
    <property type="match status" value="1"/>
</dbReference>
<evidence type="ECO:0000256" key="8">
    <source>
        <dbReference type="HAMAP-Rule" id="MF_01865"/>
    </source>
</evidence>
<feature type="binding site" evidence="8">
    <location>
        <position position="192"/>
    </location>
    <ligand>
        <name>[4Fe-4S] cluster</name>
        <dbReference type="ChEBI" id="CHEBI:49883"/>
        <label>2</label>
        <note>4Fe-4S-S-AdoMet</note>
    </ligand>
</feature>
<dbReference type="HAMAP" id="MF_01865">
    <property type="entry name" value="MTTase_RimO"/>
    <property type="match status" value="1"/>
</dbReference>
<evidence type="ECO:0000256" key="1">
    <source>
        <dbReference type="ARBA" id="ARBA00022485"/>
    </source>
</evidence>
<protein>
    <recommendedName>
        <fullName evidence="8">Ribosomal protein uS12 methylthiotransferase RimO</fullName>
        <shortName evidence="8">uS12 MTTase</shortName>
        <shortName evidence="8">uS12 methylthiotransferase</shortName>
        <ecNumber evidence="8">2.8.4.4</ecNumber>
    </recommendedName>
    <alternativeName>
        <fullName evidence="8">Ribosomal protein uS12 (aspartate-C(3))-methylthiotransferase</fullName>
    </alternativeName>
    <alternativeName>
        <fullName evidence="8">Ribosome maturation factor RimO</fullName>
    </alternativeName>
</protein>
<dbReference type="Proteomes" id="UP001569963">
    <property type="component" value="Unassembled WGS sequence"/>
</dbReference>
<dbReference type="SFLD" id="SFLDS00029">
    <property type="entry name" value="Radical_SAM"/>
    <property type="match status" value="1"/>
</dbReference>
<dbReference type="EMBL" id="JAXCEI010000004">
    <property type="protein sequence ID" value="MFA1539326.1"/>
    <property type="molecule type" value="Genomic_DNA"/>
</dbReference>
<evidence type="ECO:0000259" key="10">
    <source>
        <dbReference type="PROSITE" id="PS51449"/>
    </source>
</evidence>
<evidence type="ECO:0000259" key="9">
    <source>
        <dbReference type="PROSITE" id="PS50926"/>
    </source>
</evidence>
<keyword evidence="7 8" id="KW-0411">Iron-sulfur</keyword>
<dbReference type="InterPro" id="IPR012340">
    <property type="entry name" value="NA-bd_OB-fold"/>
</dbReference>
<dbReference type="CDD" id="cd01335">
    <property type="entry name" value="Radical_SAM"/>
    <property type="match status" value="1"/>
</dbReference>
<dbReference type="NCBIfam" id="TIGR01125">
    <property type="entry name" value="30S ribosomal protein S12 methylthiotransferase RimO"/>
    <property type="match status" value="1"/>
</dbReference>
<accession>A0ABV4Q9F8</accession>
<feature type="binding site" evidence="8">
    <location>
        <position position="79"/>
    </location>
    <ligand>
        <name>[4Fe-4S] cluster</name>
        <dbReference type="ChEBI" id="CHEBI:49883"/>
        <label>1</label>
    </ligand>
</feature>
<evidence type="ECO:0000256" key="7">
    <source>
        <dbReference type="ARBA" id="ARBA00023014"/>
    </source>
</evidence>
<sequence length="475" mass="50220">MSTRRKVSLITLGCARNEVDSEELAARIEDAGWDLADGADGADVVVVNTCGFIEAAKKDSIDTLLAAHDSGAKVVAAGCMAERYGRELAEALPEADAVLGFDDYAGIGERLDDVMAGRRRDAHTPRDRRTLLPISPVDRSAARVAVPGHGPADLPDGVAPASGPRVLRRRLGGGPVAPLKLASGCDRRCTFCAIPAFRGAYVSRPPAEVLEEARWLAGHGVRELVLVSENSTSYGKDLGDLRALEKLLPGLAAVDGIERVRVSYLQPAETRPGLIEAICGTPGVAPYFDMSFQHASGPVLRSMRRFGDRERFLGLLAQIRELAPDAGVRSNFIVGFPGETEDDFEELAEFLSAARLDAVGVFGYSDEDGTEAADLDGKLDEAEVAARVEELSGLAEELTSQRAEDRVGSVVRVLLEDKAEPAGNEGDGGFEGRAEHQAPEVDGTVLVRGAGLALGEIVEARVTGSDGVDLSAEVA</sequence>
<dbReference type="Pfam" id="PF00919">
    <property type="entry name" value="UPF0004"/>
    <property type="match status" value="1"/>
</dbReference>
<dbReference type="Gene3D" id="3.80.30.20">
    <property type="entry name" value="tm_1862 like domain"/>
    <property type="match status" value="1"/>
</dbReference>
<keyword evidence="6 8" id="KW-0408">Iron</keyword>
<dbReference type="InterPro" id="IPR020612">
    <property type="entry name" value="Methylthiotransferase_CS"/>
</dbReference>
<keyword evidence="13" id="KW-1185">Reference proteome</keyword>
<evidence type="ECO:0000256" key="4">
    <source>
        <dbReference type="ARBA" id="ARBA00022691"/>
    </source>
</evidence>
<evidence type="ECO:0000256" key="2">
    <source>
        <dbReference type="ARBA" id="ARBA00022490"/>
    </source>
</evidence>
<feature type="domain" description="Radical SAM core" evidence="11">
    <location>
        <begin position="171"/>
        <end position="402"/>
    </location>
</feature>
<comment type="similarity">
    <text evidence="8">Belongs to the methylthiotransferase family. RimO subfamily.</text>
</comment>
<feature type="domain" description="MTTase N-terminal" evidence="10">
    <location>
        <begin position="5"/>
        <end position="116"/>
    </location>
</feature>
<dbReference type="RefSeq" id="WP_371949062.1">
    <property type="nucleotide sequence ID" value="NZ_JAXCEI010000004.1"/>
</dbReference>
<dbReference type="InterPro" id="IPR023404">
    <property type="entry name" value="rSAM_horseshoe"/>
</dbReference>
<keyword evidence="12" id="KW-0689">Ribosomal protein</keyword>
<dbReference type="PROSITE" id="PS01278">
    <property type="entry name" value="MTTASE_RADICAL"/>
    <property type="match status" value="1"/>
</dbReference>
<feature type="binding site" evidence="8">
    <location>
        <position position="14"/>
    </location>
    <ligand>
        <name>[4Fe-4S] cluster</name>
        <dbReference type="ChEBI" id="CHEBI:49883"/>
        <label>1</label>
    </ligand>
</feature>
<evidence type="ECO:0000256" key="5">
    <source>
        <dbReference type="ARBA" id="ARBA00022723"/>
    </source>
</evidence>
<keyword evidence="5 8" id="KW-0479">Metal-binding</keyword>
<gene>
    <name evidence="8 12" type="primary">rimO</name>
    <name evidence="12" type="ORF">SM611_10335</name>
</gene>
<dbReference type="InterPro" id="IPR058240">
    <property type="entry name" value="rSAM_sf"/>
</dbReference>
<dbReference type="InterPro" id="IPR038135">
    <property type="entry name" value="Methylthiotransferase_N_sf"/>
</dbReference>
<dbReference type="EC" id="2.8.4.4" evidence="8"/>
<comment type="cofactor">
    <cofactor evidence="8">
        <name>[4Fe-4S] cluster</name>
        <dbReference type="ChEBI" id="CHEBI:49883"/>
    </cofactor>
    <text evidence="8">Binds 2 [4Fe-4S] clusters. One cluster is coordinated with 3 cysteines and an exchangeable S-adenosyl-L-methionine.</text>
</comment>
<feature type="binding site" evidence="8">
    <location>
        <position position="189"/>
    </location>
    <ligand>
        <name>[4Fe-4S] cluster</name>
        <dbReference type="ChEBI" id="CHEBI:49883"/>
        <label>2</label>
        <note>4Fe-4S-S-AdoMet</note>
    </ligand>
</feature>
<dbReference type="Gene3D" id="3.40.50.12160">
    <property type="entry name" value="Methylthiotransferase, N-terminal domain"/>
    <property type="match status" value="1"/>
</dbReference>
<evidence type="ECO:0000313" key="12">
    <source>
        <dbReference type="EMBL" id="MFA1539326.1"/>
    </source>
</evidence>
<dbReference type="PROSITE" id="PS50926">
    <property type="entry name" value="TRAM"/>
    <property type="match status" value="1"/>
</dbReference>
<feature type="domain" description="TRAM" evidence="9">
    <location>
        <begin position="404"/>
        <end position="475"/>
    </location>
</feature>
<dbReference type="GO" id="GO:0005840">
    <property type="term" value="C:ribosome"/>
    <property type="evidence" value="ECO:0007669"/>
    <property type="project" value="UniProtKB-KW"/>
</dbReference>
<dbReference type="InterPro" id="IPR002792">
    <property type="entry name" value="TRAM_dom"/>
</dbReference>
<dbReference type="Pfam" id="PF18693">
    <property type="entry name" value="TRAM_2"/>
    <property type="match status" value="1"/>
</dbReference>
<comment type="subcellular location">
    <subcellularLocation>
        <location evidence="8">Cytoplasm</location>
    </subcellularLocation>
</comment>
<dbReference type="SFLD" id="SFLDG01061">
    <property type="entry name" value="methylthiotransferase"/>
    <property type="match status" value="1"/>
</dbReference>
<dbReference type="PANTHER" id="PTHR43837">
    <property type="entry name" value="RIBOSOMAL PROTEIN S12 METHYLTHIOTRANSFERASE RIMO"/>
    <property type="match status" value="1"/>
</dbReference>
<dbReference type="SMART" id="SM00729">
    <property type="entry name" value="Elp3"/>
    <property type="match status" value="1"/>
</dbReference>
<evidence type="ECO:0000256" key="3">
    <source>
        <dbReference type="ARBA" id="ARBA00022679"/>
    </source>
</evidence>
<keyword evidence="2 8" id="KW-0963">Cytoplasm</keyword>
<dbReference type="InterPro" id="IPR005840">
    <property type="entry name" value="Ribosomal_uS12_MeSTrfase_RimO"/>
</dbReference>
<dbReference type="PROSITE" id="PS51449">
    <property type="entry name" value="MTTASE_N"/>
    <property type="match status" value="1"/>
</dbReference>
<feature type="binding site" evidence="8">
    <location>
        <position position="50"/>
    </location>
    <ligand>
        <name>[4Fe-4S] cluster</name>
        <dbReference type="ChEBI" id="CHEBI:49883"/>
        <label>1</label>
    </ligand>
</feature>
<evidence type="ECO:0000256" key="6">
    <source>
        <dbReference type="ARBA" id="ARBA00023004"/>
    </source>
</evidence>
<keyword evidence="12" id="KW-0687">Ribonucleoprotein</keyword>
<dbReference type="PROSITE" id="PS51918">
    <property type="entry name" value="RADICAL_SAM"/>
    <property type="match status" value="1"/>
</dbReference>
<name>A0ABV4Q9F8_9ACTN</name>
<evidence type="ECO:0000259" key="11">
    <source>
        <dbReference type="PROSITE" id="PS51918"/>
    </source>
</evidence>
<dbReference type="SUPFAM" id="SSF102114">
    <property type="entry name" value="Radical SAM enzymes"/>
    <property type="match status" value="1"/>
</dbReference>
<dbReference type="InterPro" id="IPR006638">
    <property type="entry name" value="Elp3/MiaA/NifB-like_rSAM"/>
</dbReference>
<keyword evidence="3 8" id="KW-0808">Transferase</keyword>
<keyword evidence="4 8" id="KW-0949">S-adenosyl-L-methionine</keyword>
<dbReference type="PANTHER" id="PTHR43837:SF1">
    <property type="entry name" value="RIBOSOMAL PROTEIN US12 METHYLTHIOTRANSFERASE RIMO"/>
    <property type="match status" value="1"/>
</dbReference>
<organism evidence="12 13">
    <name type="scientific">Actinomadura monticuli</name>
    <dbReference type="NCBI Taxonomy" id="3097367"/>
    <lineage>
        <taxon>Bacteria</taxon>
        <taxon>Bacillati</taxon>
        <taxon>Actinomycetota</taxon>
        <taxon>Actinomycetes</taxon>
        <taxon>Streptosporangiales</taxon>
        <taxon>Thermomonosporaceae</taxon>
        <taxon>Actinomadura</taxon>
    </lineage>
</organism>
<dbReference type="InterPro" id="IPR013848">
    <property type="entry name" value="Methylthiotransferase_N"/>
</dbReference>
<dbReference type="Gene3D" id="2.40.50.140">
    <property type="entry name" value="Nucleic acid-binding proteins"/>
    <property type="match status" value="1"/>
</dbReference>
<dbReference type="InterPro" id="IPR005839">
    <property type="entry name" value="Methylthiotransferase"/>
</dbReference>
<dbReference type="SFLD" id="SFLDG01082">
    <property type="entry name" value="B12-binding_domain_containing"/>
    <property type="match status" value="1"/>
</dbReference>
<proteinExistence type="inferred from homology"/>
<reference evidence="12 13" key="1">
    <citation type="submission" date="2023-11" db="EMBL/GenBank/DDBJ databases">
        <title>Actinomadura monticuli sp. nov., isolated from volcanic ash.</title>
        <authorList>
            <person name="Lee S.D."/>
            <person name="Yang H."/>
            <person name="Kim I.S."/>
        </authorList>
    </citation>
    <scope>NUCLEOTIDE SEQUENCE [LARGE SCALE GENOMIC DNA]</scope>
    <source>
        <strain evidence="12 13">DLS-62</strain>
    </source>
</reference>
<dbReference type="GO" id="GO:0103039">
    <property type="term" value="F:protein methylthiotransferase activity"/>
    <property type="evidence" value="ECO:0007669"/>
    <property type="project" value="UniProtKB-EC"/>
</dbReference>
<keyword evidence="1 8" id="KW-0004">4Fe-4S</keyword>
<comment type="catalytic activity">
    <reaction evidence="8">
        <text>L-aspartate(89)-[ribosomal protein uS12]-hydrogen + (sulfur carrier)-SH + AH2 + 2 S-adenosyl-L-methionine = 3-methylsulfanyl-L-aspartate(89)-[ribosomal protein uS12]-hydrogen + (sulfur carrier)-H + 5'-deoxyadenosine + L-methionine + A + S-adenosyl-L-homocysteine + 2 H(+)</text>
        <dbReference type="Rhea" id="RHEA:37087"/>
        <dbReference type="Rhea" id="RHEA-COMP:10460"/>
        <dbReference type="Rhea" id="RHEA-COMP:10461"/>
        <dbReference type="Rhea" id="RHEA-COMP:14737"/>
        <dbReference type="Rhea" id="RHEA-COMP:14739"/>
        <dbReference type="ChEBI" id="CHEBI:13193"/>
        <dbReference type="ChEBI" id="CHEBI:15378"/>
        <dbReference type="ChEBI" id="CHEBI:17319"/>
        <dbReference type="ChEBI" id="CHEBI:17499"/>
        <dbReference type="ChEBI" id="CHEBI:29917"/>
        <dbReference type="ChEBI" id="CHEBI:29961"/>
        <dbReference type="ChEBI" id="CHEBI:57844"/>
        <dbReference type="ChEBI" id="CHEBI:57856"/>
        <dbReference type="ChEBI" id="CHEBI:59789"/>
        <dbReference type="ChEBI" id="CHEBI:64428"/>
        <dbReference type="ChEBI" id="CHEBI:73599"/>
        <dbReference type="EC" id="2.8.4.4"/>
    </reaction>
</comment>
<comment type="caution">
    <text evidence="12">The sequence shown here is derived from an EMBL/GenBank/DDBJ whole genome shotgun (WGS) entry which is preliminary data.</text>
</comment>
<dbReference type="Pfam" id="PF04055">
    <property type="entry name" value="Radical_SAM"/>
    <property type="match status" value="1"/>
</dbReference>
<dbReference type="NCBIfam" id="TIGR00089">
    <property type="entry name" value="MiaB/RimO family radical SAM methylthiotransferase"/>
    <property type="match status" value="1"/>
</dbReference>
<evidence type="ECO:0000313" key="13">
    <source>
        <dbReference type="Proteomes" id="UP001569963"/>
    </source>
</evidence>
<comment type="function">
    <text evidence="8">Catalyzes the methylthiolation of an aspartic acid residue of ribosomal protein uS12.</text>
</comment>
<feature type="binding site" evidence="8">
    <location>
        <position position="185"/>
    </location>
    <ligand>
        <name>[4Fe-4S] cluster</name>
        <dbReference type="ChEBI" id="CHEBI:49883"/>
        <label>2</label>
        <note>4Fe-4S-S-AdoMet</note>
    </ligand>
</feature>